<dbReference type="NCBIfam" id="TIGR02722">
    <property type="entry name" value="lp"/>
    <property type="match status" value="1"/>
</dbReference>
<dbReference type="InterPro" id="IPR014094">
    <property type="entry name" value="LpoB"/>
</dbReference>
<sequence>MKNIVKISTLLAALLFAGCTPKTQYIDGGIPAGENEYMSMGIDSADFEKAATDAVTSLLRSGALNRPGGGRYVIAMGSMVNDTTQLIDTDLLTKKIRIELLNSGKAVVTTAVSSNGAEDDMTFIARDLRENDEFKQDTVAKKGTLYAPDMSLSGKIIQRNAGIDKKRQIVDYYFQLTLTDIKSGLAFWENESKISKIGSNKSVIW</sequence>
<dbReference type="Pfam" id="PF13036">
    <property type="entry name" value="LpoB"/>
    <property type="match status" value="1"/>
</dbReference>
<protein>
    <recommendedName>
        <fullName evidence="1">Penicillin-binding protein activator LpoB</fullName>
    </recommendedName>
</protein>
<evidence type="ECO:0000256" key="2">
    <source>
        <dbReference type="SAM" id="SignalP"/>
    </source>
</evidence>
<gene>
    <name evidence="3" type="ORF">ERS672216_00997</name>
</gene>
<dbReference type="OrthoDB" id="272776at2"/>
<evidence type="ECO:0000313" key="4">
    <source>
        <dbReference type="Proteomes" id="UP000069632"/>
    </source>
</evidence>
<dbReference type="AlphaFoldDB" id="A0A128EGE6"/>
<organism evidence="3 4">
    <name type="scientific">Campylobacter geochelonis</name>
    <dbReference type="NCBI Taxonomy" id="1780362"/>
    <lineage>
        <taxon>Bacteria</taxon>
        <taxon>Pseudomonadati</taxon>
        <taxon>Campylobacterota</taxon>
        <taxon>Epsilonproteobacteria</taxon>
        <taxon>Campylobacterales</taxon>
        <taxon>Campylobacteraceae</taxon>
        <taxon>Campylobacter</taxon>
    </lineage>
</organism>
<reference evidence="3 4" key="1">
    <citation type="submission" date="2016-02" db="EMBL/GenBank/DDBJ databases">
        <authorList>
            <consortium name="Pathogen Informatics"/>
        </authorList>
    </citation>
    <scope>NUCLEOTIDE SEQUENCE [LARGE SCALE GENOMIC DNA]</scope>
    <source>
        <strain evidence="3 4">RC20</strain>
    </source>
</reference>
<dbReference type="EMBL" id="FIZP01000003">
    <property type="protein sequence ID" value="CZE47641.1"/>
    <property type="molecule type" value="Genomic_DNA"/>
</dbReference>
<keyword evidence="4" id="KW-1185">Reference proteome</keyword>
<feature type="signal peptide" evidence="2">
    <location>
        <begin position="1"/>
        <end position="17"/>
    </location>
</feature>
<dbReference type="Proteomes" id="UP000069632">
    <property type="component" value="Unassembled WGS sequence"/>
</dbReference>
<evidence type="ECO:0000313" key="3">
    <source>
        <dbReference type="EMBL" id="CZE47641.1"/>
    </source>
</evidence>
<dbReference type="RefSeq" id="WP_106381573.1">
    <property type="nucleotide sequence ID" value="NZ_CP053844.1"/>
</dbReference>
<keyword evidence="2" id="KW-0732">Signal</keyword>
<dbReference type="Gene3D" id="3.40.50.10610">
    <property type="entry name" value="ABC-type transport auxiliary lipoprotein component"/>
    <property type="match status" value="1"/>
</dbReference>
<name>A0A128EGE6_9BACT</name>
<keyword evidence="3" id="KW-0449">Lipoprotein</keyword>
<proteinExistence type="predicted"/>
<dbReference type="PROSITE" id="PS51257">
    <property type="entry name" value="PROKAR_LIPOPROTEIN"/>
    <property type="match status" value="1"/>
</dbReference>
<accession>A0A128EGE6</accession>
<feature type="chain" id="PRO_5007281477" description="Penicillin-binding protein activator LpoB" evidence="2">
    <location>
        <begin position="18"/>
        <end position="205"/>
    </location>
</feature>
<evidence type="ECO:0000256" key="1">
    <source>
        <dbReference type="NCBIfam" id="TIGR02722"/>
    </source>
</evidence>